<dbReference type="InterPro" id="IPR000718">
    <property type="entry name" value="Peptidase_M13"/>
</dbReference>
<keyword evidence="6" id="KW-0482">Metalloprotease</keyword>
<evidence type="ECO:0000256" key="3">
    <source>
        <dbReference type="ARBA" id="ARBA00022723"/>
    </source>
</evidence>
<keyword evidence="3" id="KW-0479">Metal-binding</keyword>
<evidence type="ECO:0000256" key="8">
    <source>
        <dbReference type="SAM" id="Phobius"/>
    </source>
</evidence>
<dbReference type="PANTHER" id="PTHR11733">
    <property type="entry name" value="ZINC METALLOPROTEASE FAMILY M13 NEPRILYSIN-RELATED"/>
    <property type="match status" value="1"/>
</dbReference>
<dbReference type="PRINTS" id="PR00786">
    <property type="entry name" value="NEPRILYSIN"/>
</dbReference>
<evidence type="ECO:0000256" key="7">
    <source>
        <dbReference type="SAM" id="Coils"/>
    </source>
</evidence>
<dbReference type="Gene3D" id="1.10.1380.10">
    <property type="entry name" value="Neutral endopeptidase , domain2"/>
    <property type="match status" value="1"/>
</dbReference>
<organism evidence="11 12">
    <name type="scientific">Tegillarca granosa</name>
    <name type="common">Malaysian cockle</name>
    <name type="synonym">Anadara granosa</name>
    <dbReference type="NCBI Taxonomy" id="220873"/>
    <lineage>
        <taxon>Eukaryota</taxon>
        <taxon>Metazoa</taxon>
        <taxon>Spiralia</taxon>
        <taxon>Lophotrochozoa</taxon>
        <taxon>Mollusca</taxon>
        <taxon>Bivalvia</taxon>
        <taxon>Autobranchia</taxon>
        <taxon>Pteriomorphia</taxon>
        <taxon>Arcoida</taxon>
        <taxon>Arcoidea</taxon>
        <taxon>Arcidae</taxon>
        <taxon>Tegillarca</taxon>
    </lineage>
</organism>
<comment type="caution">
    <text evidence="11">The sequence shown here is derived from an EMBL/GenBank/DDBJ whole genome shotgun (WGS) entry which is preliminary data.</text>
</comment>
<reference evidence="11 12" key="1">
    <citation type="submission" date="2022-12" db="EMBL/GenBank/DDBJ databases">
        <title>Chromosome-level genome of Tegillarca granosa.</title>
        <authorList>
            <person name="Kim J."/>
        </authorList>
    </citation>
    <scope>NUCLEOTIDE SEQUENCE [LARGE SCALE GENOMIC DNA]</scope>
    <source>
        <strain evidence="11">Teg-2019</strain>
        <tissue evidence="11">Adductor muscle</tissue>
    </source>
</reference>
<keyword evidence="4" id="KW-0378">Hydrolase</keyword>
<evidence type="ECO:0000256" key="2">
    <source>
        <dbReference type="ARBA" id="ARBA00022670"/>
    </source>
</evidence>
<evidence type="ECO:0000256" key="5">
    <source>
        <dbReference type="ARBA" id="ARBA00022833"/>
    </source>
</evidence>
<evidence type="ECO:0000256" key="6">
    <source>
        <dbReference type="ARBA" id="ARBA00023049"/>
    </source>
</evidence>
<keyword evidence="5" id="KW-0862">Zinc</keyword>
<feature type="transmembrane region" description="Helical" evidence="8">
    <location>
        <begin position="21"/>
        <end position="45"/>
    </location>
</feature>
<keyword evidence="7" id="KW-0175">Coiled coil</keyword>
<evidence type="ECO:0000313" key="11">
    <source>
        <dbReference type="EMBL" id="KAJ8320857.1"/>
    </source>
</evidence>
<keyword evidence="2" id="KW-0645">Protease</keyword>
<dbReference type="Gene3D" id="3.40.390.10">
    <property type="entry name" value="Collagenase (Catalytic Domain)"/>
    <property type="match status" value="2"/>
</dbReference>
<keyword evidence="8" id="KW-0812">Transmembrane</keyword>
<dbReference type="InterPro" id="IPR024079">
    <property type="entry name" value="MetalloPept_cat_dom_sf"/>
</dbReference>
<dbReference type="InterPro" id="IPR018497">
    <property type="entry name" value="Peptidase_M13_C"/>
</dbReference>
<feature type="coiled-coil region" evidence="7">
    <location>
        <begin position="428"/>
        <end position="455"/>
    </location>
</feature>
<evidence type="ECO:0000256" key="1">
    <source>
        <dbReference type="ARBA" id="ARBA00001947"/>
    </source>
</evidence>
<name>A0ABQ9FUB8_TEGGR</name>
<protein>
    <submittedName>
        <fullName evidence="11">Uncharacterized protein</fullName>
    </submittedName>
</protein>
<comment type="cofactor">
    <cofactor evidence="1">
        <name>Zn(2+)</name>
        <dbReference type="ChEBI" id="CHEBI:29105"/>
    </cofactor>
</comment>
<feature type="domain" description="Peptidase M13 C-terminal" evidence="9">
    <location>
        <begin position="533"/>
        <end position="646"/>
    </location>
</feature>
<dbReference type="PROSITE" id="PS51885">
    <property type="entry name" value="NEPRILYSIN"/>
    <property type="match status" value="1"/>
</dbReference>
<evidence type="ECO:0000256" key="4">
    <source>
        <dbReference type="ARBA" id="ARBA00022801"/>
    </source>
</evidence>
<evidence type="ECO:0000313" key="12">
    <source>
        <dbReference type="Proteomes" id="UP001217089"/>
    </source>
</evidence>
<proteinExistence type="predicted"/>
<dbReference type="PANTHER" id="PTHR11733:SF133">
    <property type="entry name" value="PHOSPHATE-REGULATING NEUTRAL ENDOPEPTIDASE PHEX"/>
    <property type="match status" value="1"/>
</dbReference>
<gene>
    <name evidence="11" type="ORF">KUTeg_002444</name>
</gene>
<dbReference type="SUPFAM" id="SSF55486">
    <property type="entry name" value="Metalloproteases ('zincins'), catalytic domain"/>
    <property type="match status" value="1"/>
</dbReference>
<keyword evidence="12" id="KW-1185">Reference proteome</keyword>
<dbReference type="InterPro" id="IPR042089">
    <property type="entry name" value="Peptidase_M13_dom_2"/>
</dbReference>
<accession>A0ABQ9FUB8</accession>
<dbReference type="Pfam" id="PF01431">
    <property type="entry name" value="Peptidase_M13"/>
    <property type="match status" value="1"/>
</dbReference>
<dbReference type="InterPro" id="IPR008753">
    <property type="entry name" value="Peptidase_M13_N"/>
</dbReference>
<dbReference type="Pfam" id="PF05649">
    <property type="entry name" value="Peptidase_M13_N"/>
    <property type="match status" value="1"/>
</dbReference>
<keyword evidence="8" id="KW-0472">Membrane</keyword>
<keyword evidence="8" id="KW-1133">Transmembrane helix</keyword>
<evidence type="ECO:0000259" key="10">
    <source>
        <dbReference type="Pfam" id="PF05649"/>
    </source>
</evidence>
<feature type="domain" description="Peptidase M13 N-terminal" evidence="10">
    <location>
        <begin position="79"/>
        <end position="474"/>
    </location>
</feature>
<evidence type="ECO:0000259" key="9">
    <source>
        <dbReference type="Pfam" id="PF01431"/>
    </source>
</evidence>
<dbReference type="EMBL" id="JARBDR010000141">
    <property type="protein sequence ID" value="KAJ8320857.1"/>
    <property type="molecule type" value="Genomic_DNA"/>
</dbReference>
<sequence length="704" mass="80995">MPYHAVRIKGQNNSTTQKSSRIFLVIIAILVVIVVALIIALAVIASKHDQTQSEDICMTEDCVRAASMLSESMDPSVNPCDDFFEFVCGTWNKKHVIAEDKSSNGVFSVIEDDVNIIIKNILEKRDKSDIEAVRKTKDYYHSCINEEQIENLAVSAAHPFLKDLGGWPVLENQPGGYWNSSSISLEDLLVQIRQYSNSPPVMDMFVYDDFKNPTEYVLFIDQSQRFGMPERSYFLKSRDDKTLLAYQTYATKTAVVFGASPETAKIHMKEMVDFEIQLANISMAAQDRRDEEKLYNPTTIGELNEKHKEFNWLYYFQTAINYADPSIKLTLDEKVIVRNPDYINKLFEILKNTPKRVVSNYVIWRALLWLIEALPESIRILTQHYKHELLGTSSIPPRWKYCSSKVNKYLGMAVGKIFINEAFDPSSKANALEMIEDLRETMKELIDNLDWMNTATKDVAKEKADFIEPRIGYPDEILDDNKINEKYKTLHIDPGRFFDNFVNNLKFKAFENLAKLRKPVDRSEWDSPPATVNAYYNPIRNQITGVLQPPIYHANYPHYMNYGGIGYVIGHEITHGFDDTGRLYDKNGNLHQWWDKSSIENFKQKANCTIQQYSAFTVKEANKNINGKLTLGENIADNGGIKESFKVWCGNVRPKEALRRILADNHSHYRYRVIGSMQNSEDFAKVFNCPSGSYMNPKKKCQIW</sequence>
<dbReference type="Proteomes" id="UP001217089">
    <property type="component" value="Unassembled WGS sequence"/>
</dbReference>
<dbReference type="CDD" id="cd08662">
    <property type="entry name" value="M13"/>
    <property type="match status" value="1"/>
</dbReference>